<evidence type="ECO:0000256" key="1">
    <source>
        <dbReference type="ARBA" id="ARBA00004651"/>
    </source>
</evidence>
<evidence type="ECO:0000313" key="8">
    <source>
        <dbReference type="Proteomes" id="UP000283644"/>
    </source>
</evidence>
<dbReference type="OrthoDB" id="3830758at2"/>
<dbReference type="RefSeq" id="WP_118922929.1">
    <property type="nucleotide sequence ID" value="NZ_QXGH01000010.1"/>
</dbReference>
<dbReference type="Pfam" id="PF03626">
    <property type="entry name" value="COX4_pro"/>
    <property type="match status" value="1"/>
</dbReference>
<dbReference type="InterPro" id="IPR005171">
    <property type="entry name" value="Cyt_c_oxidase_su4_prok"/>
</dbReference>
<comment type="subcellular location">
    <subcellularLocation>
        <location evidence="1">Cell membrane</location>
        <topology evidence="1">Multi-pass membrane protein</topology>
    </subcellularLocation>
</comment>
<keyword evidence="4 6" id="KW-1133">Transmembrane helix</keyword>
<dbReference type="EMBL" id="QXGH01000010">
    <property type="protein sequence ID" value="RHW28169.1"/>
    <property type="molecule type" value="Genomic_DNA"/>
</dbReference>
<reference evidence="7 8" key="1">
    <citation type="submission" date="2018-09" db="EMBL/GenBank/DDBJ databases">
        <title>Genome sequencing of Nocardioides immobilis CCTCC AB 2017083 for comparison to Nocardioides silvaticus.</title>
        <authorList>
            <person name="Li C."/>
            <person name="Wang G."/>
        </authorList>
    </citation>
    <scope>NUCLEOTIDE SEQUENCE [LARGE SCALE GENOMIC DNA]</scope>
    <source>
        <strain evidence="7 8">CCTCC AB 2017083</strain>
    </source>
</reference>
<dbReference type="GO" id="GO:0005886">
    <property type="term" value="C:plasma membrane"/>
    <property type="evidence" value="ECO:0007669"/>
    <property type="project" value="UniProtKB-SubCell"/>
</dbReference>
<feature type="transmembrane region" description="Helical" evidence="6">
    <location>
        <begin position="21"/>
        <end position="40"/>
    </location>
</feature>
<keyword evidence="2" id="KW-1003">Cell membrane</keyword>
<gene>
    <name evidence="7" type="ORF">D0Z08_04050</name>
</gene>
<feature type="transmembrane region" description="Helical" evidence="6">
    <location>
        <begin position="84"/>
        <end position="103"/>
    </location>
</feature>
<keyword evidence="3 6" id="KW-0812">Transmembrane</keyword>
<organism evidence="7 8">
    <name type="scientific">Nocardioides immobilis</name>
    <dbReference type="NCBI Taxonomy" id="2049295"/>
    <lineage>
        <taxon>Bacteria</taxon>
        <taxon>Bacillati</taxon>
        <taxon>Actinomycetota</taxon>
        <taxon>Actinomycetes</taxon>
        <taxon>Propionibacteriales</taxon>
        <taxon>Nocardioidaceae</taxon>
        <taxon>Nocardioides</taxon>
    </lineage>
</organism>
<feature type="transmembrane region" description="Helical" evidence="6">
    <location>
        <begin position="52"/>
        <end position="72"/>
    </location>
</feature>
<accession>A0A417Y682</accession>
<protein>
    <recommendedName>
        <fullName evidence="9">Prokaryotic cytochrome C oxidase subunit IV family protein</fullName>
    </recommendedName>
</protein>
<proteinExistence type="predicted"/>
<keyword evidence="5 6" id="KW-0472">Membrane</keyword>
<evidence type="ECO:0000256" key="4">
    <source>
        <dbReference type="ARBA" id="ARBA00022989"/>
    </source>
</evidence>
<dbReference type="AlphaFoldDB" id="A0A417Y682"/>
<evidence type="ECO:0000256" key="3">
    <source>
        <dbReference type="ARBA" id="ARBA00022692"/>
    </source>
</evidence>
<name>A0A417Y682_9ACTN</name>
<evidence type="ECO:0000256" key="2">
    <source>
        <dbReference type="ARBA" id="ARBA00022475"/>
    </source>
</evidence>
<dbReference type="Proteomes" id="UP000283644">
    <property type="component" value="Unassembled WGS sequence"/>
</dbReference>
<evidence type="ECO:0008006" key="9">
    <source>
        <dbReference type="Google" id="ProtNLM"/>
    </source>
</evidence>
<evidence type="ECO:0000256" key="5">
    <source>
        <dbReference type="ARBA" id="ARBA00023136"/>
    </source>
</evidence>
<evidence type="ECO:0000313" key="7">
    <source>
        <dbReference type="EMBL" id="RHW28169.1"/>
    </source>
</evidence>
<comment type="caution">
    <text evidence="7">The sequence shown here is derived from an EMBL/GenBank/DDBJ whole genome shotgun (WGS) entry which is preliminary data.</text>
</comment>
<sequence>MTTINPDAATDARTPADLLRSSATAVWLFLVAATVVSWALGTDHGFLDDTTAASVTVLVVAFIKVRFVGLYFMELKDAPLPLRALLEGWCVVVCCLVLGFFLAG</sequence>
<keyword evidence="8" id="KW-1185">Reference proteome</keyword>
<evidence type="ECO:0000256" key="6">
    <source>
        <dbReference type="SAM" id="Phobius"/>
    </source>
</evidence>